<evidence type="ECO:0000313" key="9">
    <source>
        <dbReference type="EMBL" id="QYM79265.1"/>
    </source>
</evidence>
<dbReference type="SMART" id="SM00813">
    <property type="entry name" value="Alpha-L-AF_C"/>
    <property type="match status" value="1"/>
</dbReference>
<evidence type="ECO:0000256" key="5">
    <source>
        <dbReference type="ARBA" id="ARBA00022801"/>
    </source>
</evidence>
<evidence type="ECO:0000256" key="1">
    <source>
        <dbReference type="ARBA" id="ARBA00001462"/>
    </source>
</evidence>
<dbReference type="GO" id="GO:0000272">
    <property type="term" value="P:polysaccharide catabolic process"/>
    <property type="evidence" value="ECO:0007669"/>
    <property type="project" value="TreeGrafter"/>
</dbReference>
<dbReference type="PANTHER" id="PTHR43576">
    <property type="entry name" value="ALPHA-L-ARABINOFURANOSIDASE C-RELATED"/>
    <property type="match status" value="1"/>
</dbReference>
<keyword evidence="7" id="KW-0326">Glycosidase</keyword>
<dbReference type="EMBL" id="CP080507">
    <property type="protein sequence ID" value="QYM79265.1"/>
    <property type="molecule type" value="Genomic_DNA"/>
</dbReference>
<organism evidence="9 10">
    <name type="scientific">Horticoccus luteus</name>
    <dbReference type="NCBI Taxonomy" id="2862869"/>
    <lineage>
        <taxon>Bacteria</taxon>
        <taxon>Pseudomonadati</taxon>
        <taxon>Verrucomicrobiota</taxon>
        <taxon>Opitutia</taxon>
        <taxon>Opitutales</taxon>
        <taxon>Opitutaceae</taxon>
        <taxon>Horticoccus</taxon>
    </lineage>
</organism>
<proteinExistence type="inferred from homology"/>
<dbReference type="Pfam" id="PF22848">
    <property type="entry name" value="ASD1_dom"/>
    <property type="match status" value="1"/>
</dbReference>
<evidence type="ECO:0000256" key="4">
    <source>
        <dbReference type="ARBA" id="ARBA00012670"/>
    </source>
</evidence>
<dbReference type="SUPFAM" id="SSF51011">
    <property type="entry name" value="Glycosyl hydrolase domain"/>
    <property type="match status" value="1"/>
</dbReference>
<keyword evidence="6" id="KW-0119">Carbohydrate metabolism</keyword>
<dbReference type="EC" id="3.2.1.55" evidence="4"/>
<name>A0A8F9TW82_9BACT</name>
<dbReference type="InterPro" id="IPR017853">
    <property type="entry name" value="GH"/>
</dbReference>
<gene>
    <name evidence="9" type="ORF">K0B96_01210</name>
</gene>
<evidence type="ECO:0000256" key="2">
    <source>
        <dbReference type="ARBA" id="ARBA00007186"/>
    </source>
</evidence>
<dbReference type="Gene3D" id="2.60.40.1180">
    <property type="entry name" value="Golgi alpha-mannosidase II"/>
    <property type="match status" value="1"/>
</dbReference>
<evidence type="ECO:0000256" key="3">
    <source>
        <dbReference type="ARBA" id="ARBA00011165"/>
    </source>
</evidence>
<protein>
    <recommendedName>
        <fullName evidence="4">non-reducing end alpha-L-arabinofuranosidase</fullName>
        <ecNumber evidence="4">3.2.1.55</ecNumber>
    </recommendedName>
</protein>
<dbReference type="RefSeq" id="WP_220162915.1">
    <property type="nucleotide sequence ID" value="NZ_CP080507.1"/>
</dbReference>
<dbReference type="AlphaFoldDB" id="A0A8F9TW82"/>
<accession>A0A8F9TW82</accession>
<evidence type="ECO:0000256" key="6">
    <source>
        <dbReference type="ARBA" id="ARBA00023277"/>
    </source>
</evidence>
<dbReference type="GO" id="GO:0046373">
    <property type="term" value="P:L-arabinose metabolic process"/>
    <property type="evidence" value="ECO:0007669"/>
    <property type="project" value="InterPro"/>
</dbReference>
<dbReference type="KEGG" id="ole:K0B96_01210"/>
<dbReference type="Proteomes" id="UP000825051">
    <property type="component" value="Chromosome"/>
</dbReference>
<comment type="similarity">
    <text evidence="2">Belongs to the glycosyl hydrolase 51 family.</text>
</comment>
<evidence type="ECO:0000256" key="7">
    <source>
        <dbReference type="ARBA" id="ARBA00023295"/>
    </source>
</evidence>
<dbReference type="InterPro" id="IPR055235">
    <property type="entry name" value="ASD1_cat"/>
</dbReference>
<keyword evidence="5" id="KW-0378">Hydrolase</keyword>
<dbReference type="Gene3D" id="3.20.20.80">
    <property type="entry name" value="Glycosidases"/>
    <property type="match status" value="1"/>
</dbReference>
<dbReference type="InterPro" id="IPR010720">
    <property type="entry name" value="Alpha-L-AF_C"/>
</dbReference>
<reference evidence="9" key="1">
    <citation type="submission" date="2021-08" db="EMBL/GenBank/DDBJ databases">
        <title>Genome of a novel bacterium of the phylum Verrucomicrobia, Oleiharenicola sp. KSB-15.</title>
        <authorList>
            <person name="Chung J.-H."/>
            <person name="Ahn J.-H."/>
            <person name="Yoon Y."/>
            <person name="Kim D.-Y."/>
            <person name="An S.-H."/>
            <person name="Park I."/>
            <person name="Yeon J."/>
        </authorList>
    </citation>
    <scope>NUCLEOTIDE SEQUENCE</scope>
    <source>
        <strain evidence="9">KSB-15</strain>
    </source>
</reference>
<feature type="domain" description="Alpha-L-arabinofuranosidase C-terminal" evidence="8">
    <location>
        <begin position="302"/>
        <end position="494"/>
    </location>
</feature>
<dbReference type="GO" id="GO:0046556">
    <property type="term" value="F:alpha-L-arabinofuranosidase activity"/>
    <property type="evidence" value="ECO:0007669"/>
    <property type="project" value="UniProtKB-EC"/>
</dbReference>
<dbReference type="Pfam" id="PF06964">
    <property type="entry name" value="Alpha-L-AF_C"/>
    <property type="match status" value="1"/>
</dbReference>
<dbReference type="SUPFAM" id="SSF51445">
    <property type="entry name" value="(Trans)glycosidases"/>
    <property type="match status" value="1"/>
</dbReference>
<evidence type="ECO:0000259" key="8">
    <source>
        <dbReference type="SMART" id="SM00813"/>
    </source>
</evidence>
<dbReference type="PANTHER" id="PTHR43576:SF2">
    <property type="entry name" value="INTRACELLULAR EXO-ALPHA-L-ARABINOFURANOSIDASE 2"/>
    <property type="match status" value="1"/>
</dbReference>
<comment type="subunit">
    <text evidence="3">Homohexamer; trimer of dimers.</text>
</comment>
<dbReference type="InterPro" id="IPR013780">
    <property type="entry name" value="Glyco_hydro_b"/>
</dbReference>
<keyword evidence="10" id="KW-1185">Reference proteome</keyword>
<evidence type="ECO:0000313" key="10">
    <source>
        <dbReference type="Proteomes" id="UP000825051"/>
    </source>
</evidence>
<sequence>MPRANLTIRANEPGPTISRHLFGHFAEHLGRCIYDGLWVGENARVPHVRGWRSDLVAALRRLRIPNLRWPGGCFADDYAWRDGIGPRERRPRRINAHWGGVVDDNAVGTHEFLDLCAQLGCEPYVAANVGSGSPREMRDWIEYCNAPAGSLAEERAANGRREPWKIRLWGIGNENWGCGGHMTPEYYANEYRRFTGYAREFPDAPLFRVACGPAGDDVRWTEVMMRDALKGPFHAAPMFQGLSLHYYTMPGTWENKHAASPFDENGWKSVMALGWKMDAIVRGHRAVMDRYDAAGAVALVVDEWGAWFAAEPGTNPGFLYQQQTVRDAVLAALTLNVFINHCERVRFANLAQIVNVLQAVALTEPGGGRLVLTPTWDTLELYSAHQDARRLAVDCDAAFASHDGLEFPHVSATASVAADESITLTVCNTDPAAAADVTLALAGRNVSVREARVLATPVLTTCNTFDHPRAVTARPLDGVKTDAAGVHFTLPPGAVAALRFS</sequence>
<comment type="catalytic activity">
    <reaction evidence="1">
        <text>Hydrolysis of terminal non-reducing alpha-L-arabinofuranoside residues in alpha-L-arabinosides.</text>
        <dbReference type="EC" id="3.2.1.55"/>
    </reaction>
</comment>